<dbReference type="PROSITE" id="PS00862">
    <property type="entry name" value="OX2_COVAL_FAD"/>
    <property type="match status" value="1"/>
</dbReference>
<dbReference type="Gene3D" id="3.30.465.10">
    <property type="match status" value="1"/>
</dbReference>
<evidence type="ECO:0000256" key="4">
    <source>
        <dbReference type="ARBA" id="ARBA00022827"/>
    </source>
</evidence>
<comment type="cofactor">
    <cofactor evidence="1">
        <name>FAD</name>
        <dbReference type="ChEBI" id="CHEBI:57692"/>
    </cofactor>
</comment>
<dbReference type="GO" id="GO:0071949">
    <property type="term" value="F:FAD binding"/>
    <property type="evidence" value="ECO:0007669"/>
    <property type="project" value="InterPro"/>
</dbReference>
<keyword evidence="3" id="KW-0285">Flavoprotein</keyword>
<dbReference type="InterPro" id="IPR050416">
    <property type="entry name" value="FAD-linked_Oxidoreductase"/>
</dbReference>
<dbReference type="InterPro" id="IPR036318">
    <property type="entry name" value="FAD-bd_PCMH-like_sf"/>
</dbReference>
<evidence type="ECO:0000256" key="1">
    <source>
        <dbReference type="ARBA" id="ARBA00001974"/>
    </source>
</evidence>
<dbReference type="InterPro" id="IPR006094">
    <property type="entry name" value="Oxid_FAD_bind_N"/>
</dbReference>
<dbReference type="PANTHER" id="PTHR42973:SF39">
    <property type="entry name" value="FAD-BINDING PCMH-TYPE DOMAIN-CONTAINING PROTEIN"/>
    <property type="match status" value="1"/>
</dbReference>
<dbReference type="InterPro" id="IPR016166">
    <property type="entry name" value="FAD-bd_PCMH"/>
</dbReference>
<dbReference type="PROSITE" id="PS51387">
    <property type="entry name" value="FAD_PCMH"/>
    <property type="match status" value="1"/>
</dbReference>
<organism evidence="7 8">
    <name type="scientific">Kribbella jiaozuonensis</name>
    <dbReference type="NCBI Taxonomy" id="2575441"/>
    <lineage>
        <taxon>Bacteria</taxon>
        <taxon>Bacillati</taxon>
        <taxon>Actinomycetota</taxon>
        <taxon>Actinomycetes</taxon>
        <taxon>Propionibacteriales</taxon>
        <taxon>Kribbellaceae</taxon>
        <taxon>Kribbella</taxon>
    </lineage>
</organism>
<dbReference type="InterPro" id="IPR006093">
    <property type="entry name" value="Oxy_OxRdtase_FAD_BS"/>
</dbReference>
<dbReference type="InterPro" id="IPR016169">
    <property type="entry name" value="FAD-bd_PCMH_sub2"/>
</dbReference>
<name>A0A4U3LFV8_9ACTN</name>
<dbReference type="EMBL" id="SZPZ01000006">
    <property type="protein sequence ID" value="TKK74418.1"/>
    <property type="molecule type" value="Genomic_DNA"/>
</dbReference>
<accession>A0A4U3LFV8</accession>
<dbReference type="PANTHER" id="PTHR42973">
    <property type="entry name" value="BINDING OXIDOREDUCTASE, PUTATIVE (AFU_ORTHOLOGUE AFUA_1G17690)-RELATED"/>
    <property type="match status" value="1"/>
</dbReference>
<keyword evidence="4" id="KW-0274">FAD</keyword>
<comment type="similarity">
    <text evidence="2">Belongs to the oxygen-dependent FAD-linked oxidoreductase family.</text>
</comment>
<evidence type="ECO:0000256" key="5">
    <source>
        <dbReference type="ARBA" id="ARBA00023002"/>
    </source>
</evidence>
<sequence length="174" mass="18200">MHELRQVLKGRLVTPDDPDWEQVRRGWNLSVDQQPAAVVEASGPNDIEFTIAYAGARGLKVAAQAGGHGATRALDGTIVVRTSALDDISVDSQARIARLGAGVRWGTVQAALDGTGSPDCLERAATSRWPASARVVGSRGSRGRTGAVRAVCGLRRSSTVPGSADGSTTRLTRT</sequence>
<evidence type="ECO:0000256" key="3">
    <source>
        <dbReference type="ARBA" id="ARBA00022630"/>
    </source>
</evidence>
<feature type="domain" description="FAD-binding PCMH-type" evidence="6">
    <location>
        <begin position="31"/>
        <end position="174"/>
    </location>
</feature>
<dbReference type="AlphaFoldDB" id="A0A4U3LFV8"/>
<dbReference type="SUPFAM" id="SSF56176">
    <property type="entry name" value="FAD-binding/transporter-associated domain-like"/>
    <property type="match status" value="1"/>
</dbReference>
<evidence type="ECO:0000259" key="6">
    <source>
        <dbReference type="PROSITE" id="PS51387"/>
    </source>
</evidence>
<evidence type="ECO:0000313" key="8">
    <source>
        <dbReference type="Proteomes" id="UP000305836"/>
    </source>
</evidence>
<keyword evidence="5" id="KW-0560">Oxidoreductase</keyword>
<dbReference type="RefSeq" id="WP_137258861.1">
    <property type="nucleotide sequence ID" value="NZ_JBHSPQ010000007.1"/>
</dbReference>
<keyword evidence="8" id="KW-1185">Reference proteome</keyword>
<dbReference type="GO" id="GO:0016491">
    <property type="term" value="F:oxidoreductase activity"/>
    <property type="evidence" value="ECO:0007669"/>
    <property type="project" value="UniProtKB-KW"/>
</dbReference>
<proteinExistence type="inferred from homology"/>
<evidence type="ECO:0000313" key="7">
    <source>
        <dbReference type="EMBL" id="TKK74418.1"/>
    </source>
</evidence>
<evidence type="ECO:0000256" key="2">
    <source>
        <dbReference type="ARBA" id="ARBA00005466"/>
    </source>
</evidence>
<dbReference type="OrthoDB" id="9775082at2"/>
<comment type="caution">
    <text evidence="7">The sequence shown here is derived from an EMBL/GenBank/DDBJ whole genome shotgun (WGS) entry which is preliminary data.</text>
</comment>
<gene>
    <name evidence="7" type="ORF">FDA38_37175</name>
</gene>
<reference evidence="7 8" key="1">
    <citation type="submission" date="2019-04" db="EMBL/GenBank/DDBJ databases">
        <title>Kribbella sp. NEAU-THZ 27 nov., a novel actinomycete isolated from soil.</title>
        <authorList>
            <person name="Duan L."/>
        </authorList>
    </citation>
    <scope>NUCLEOTIDE SEQUENCE [LARGE SCALE GENOMIC DNA]</scope>
    <source>
        <strain evidence="8">NEAU-THZ27</strain>
    </source>
</reference>
<dbReference type="Pfam" id="PF01565">
    <property type="entry name" value="FAD_binding_4"/>
    <property type="match status" value="1"/>
</dbReference>
<dbReference type="Proteomes" id="UP000305836">
    <property type="component" value="Unassembled WGS sequence"/>
</dbReference>
<protein>
    <submittedName>
        <fullName evidence="7">FAD-dependent oxidoreductase</fullName>
    </submittedName>
</protein>